<feature type="non-terminal residue" evidence="2">
    <location>
        <position position="1"/>
    </location>
</feature>
<evidence type="ECO:0000313" key="2">
    <source>
        <dbReference type="EMBL" id="GBL87268.1"/>
    </source>
</evidence>
<keyword evidence="1" id="KW-1133">Transmembrane helix</keyword>
<dbReference type="AlphaFoldDB" id="A0A4Y2B5I9"/>
<keyword evidence="1" id="KW-0812">Transmembrane</keyword>
<reference evidence="2 3" key="1">
    <citation type="journal article" date="2019" name="Sci. Rep.">
        <title>Orb-weaving spider Araneus ventricosus genome elucidates the spidroin gene catalogue.</title>
        <authorList>
            <person name="Kono N."/>
            <person name="Nakamura H."/>
            <person name="Ohtoshi R."/>
            <person name="Moran D.A.P."/>
            <person name="Shinohara A."/>
            <person name="Yoshida Y."/>
            <person name="Fujiwara M."/>
            <person name="Mori M."/>
            <person name="Tomita M."/>
            <person name="Arakawa K."/>
        </authorList>
    </citation>
    <scope>NUCLEOTIDE SEQUENCE [LARGE SCALE GENOMIC DNA]</scope>
</reference>
<keyword evidence="3" id="KW-1185">Reference proteome</keyword>
<organism evidence="2 3">
    <name type="scientific">Araneus ventricosus</name>
    <name type="common">Orbweaver spider</name>
    <name type="synonym">Epeira ventricosa</name>
    <dbReference type="NCBI Taxonomy" id="182803"/>
    <lineage>
        <taxon>Eukaryota</taxon>
        <taxon>Metazoa</taxon>
        <taxon>Ecdysozoa</taxon>
        <taxon>Arthropoda</taxon>
        <taxon>Chelicerata</taxon>
        <taxon>Arachnida</taxon>
        <taxon>Araneae</taxon>
        <taxon>Araneomorphae</taxon>
        <taxon>Entelegynae</taxon>
        <taxon>Araneoidea</taxon>
        <taxon>Araneidae</taxon>
        <taxon>Araneus</taxon>
    </lineage>
</organism>
<evidence type="ECO:0000313" key="3">
    <source>
        <dbReference type="Proteomes" id="UP000499080"/>
    </source>
</evidence>
<keyword evidence="1" id="KW-0472">Membrane</keyword>
<evidence type="ECO:0000256" key="1">
    <source>
        <dbReference type="SAM" id="Phobius"/>
    </source>
</evidence>
<comment type="caution">
    <text evidence="2">The sequence shown here is derived from an EMBL/GenBank/DDBJ whole genome shotgun (WGS) entry which is preliminary data.</text>
</comment>
<dbReference type="Proteomes" id="UP000499080">
    <property type="component" value="Unassembled WGS sequence"/>
</dbReference>
<gene>
    <name evidence="2" type="ORF">AVEN_34800_1</name>
</gene>
<name>A0A4Y2B5I9_ARAVE</name>
<feature type="transmembrane region" description="Helical" evidence="1">
    <location>
        <begin position="24"/>
        <end position="43"/>
    </location>
</feature>
<accession>A0A4Y2B5I9</accession>
<sequence>IAGIVTPGLAVLGKVNFPNELRNIWWWLVAVLKLVYSAAQLGIHRISGSGR</sequence>
<protein>
    <submittedName>
        <fullName evidence="2">Uncharacterized protein</fullName>
    </submittedName>
</protein>
<dbReference type="EMBL" id="BGPR01082470">
    <property type="protein sequence ID" value="GBL87268.1"/>
    <property type="molecule type" value="Genomic_DNA"/>
</dbReference>
<proteinExistence type="predicted"/>